<accession>A0A9Q9EEY7</accession>
<feature type="signal peptide" evidence="1">
    <location>
        <begin position="1"/>
        <end position="21"/>
    </location>
</feature>
<keyword evidence="4" id="KW-1185">Reference proteome</keyword>
<sequence>MAVFSMLCVMTALLAAQVSFAAPVTRSESCDFGAATPPGWNGPMQSQWCGMLDGEVNALRLSEDLTTRLPIVVAQYASANIKVSPETAFPKLDEITQDPSARAAIAQMKVNFPQFGSMDLTPENIQIVYADHIKAACSKTGVPEDMMVKMIWTESKGHPLVYHGLTQMDYVAWGQMADQDSSLKNRYMPGDNILAAAMYMKRQKDQFGSDWETTYTQHYQDPKARTYQ</sequence>
<dbReference type="InterPro" id="IPR023346">
    <property type="entry name" value="Lysozyme-like_dom_sf"/>
</dbReference>
<feature type="chain" id="PRO_5040262899" evidence="1">
    <location>
        <begin position="22"/>
        <end position="228"/>
    </location>
</feature>
<evidence type="ECO:0000313" key="3">
    <source>
        <dbReference type="EMBL" id="USW49276.1"/>
    </source>
</evidence>
<dbReference type="SUPFAM" id="SSF53955">
    <property type="entry name" value="Lysozyme-like"/>
    <property type="match status" value="1"/>
</dbReference>
<feature type="domain" description="Transglycosylase SLT" evidence="2">
    <location>
        <begin position="133"/>
        <end position="214"/>
    </location>
</feature>
<dbReference type="Gene3D" id="1.10.530.10">
    <property type="match status" value="1"/>
</dbReference>
<dbReference type="EMBL" id="CP099419">
    <property type="protein sequence ID" value="USW49276.1"/>
    <property type="molecule type" value="Genomic_DNA"/>
</dbReference>
<dbReference type="InterPro" id="IPR008258">
    <property type="entry name" value="Transglycosylase_SLT_dom_1"/>
</dbReference>
<keyword evidence="1" id="KW-0732">Signal</keyword>
<evidence type="ECO:0000313" key="4">
    <source>
        <dbReference type="Proteomes" id="UP001056384"/>
    </source>
</evidence>
<dbReference type="Pfam" id="PF01464">
    <property type="entry name" value="SLT"/>
    <property type="match status" value="1"/>
</dbReference>
<evidence type="ECO:0000259" key="2">
    <source>
        <dbReference type="Pfam" id="PF01464"/>
    </source>
</evidence>
<organism evidence="3 4">
    <name type="scientific">Septoria linicola</name>
    <dbReference type="NCBI Taxonomy" id="215465"/>
    <lineage>
        <taxon>Eukaryota</taxon>
        <taxon>Fungi</taxon>
        <taxon>Dikarya</taxon>
        <taxon>Ascomycota</taxon>
        <taxon>Pezizomycotina</taxon>
        <taxon>Dothideomycetes</taxon>
        <taxon>Dothideomycetidae</taxon>
        <taxon>Mycosphaerellales</taxon>
        <taxon>Mycosphaerellaceae</taxon>
        <taxon>Septoria</taxon>
    </lineage>
</organism>
<dbReference type="Proteomes" id="UP001056384">
    <property type="component" value="Chromosome 2"/>
</dbReference>
<proteinExistence type="predicted"/>
<evidence type="ECO:0000256" key="1">
    <source>
        <dbReference type="SAM" id="SignalP"/>
    </source>
</evidence>
<name>A0A9Q9EEY7_9PEZI</name>
<protein>
    <submittedName>
        <fullName evidence="3">Transglycosylase SLT domain 1, Lysozyme-like domain superfamily</fullName>
    </submittedName>
</protein>
<reference evidence="3" key="1">
    <citation type="submission" date="2022-06" db="EMBL/GenBank/DDBJ databases">
        <title>Complete genome sequences of two strains of the flax pathogen Septoria linicola.</title>
        <authorList>
            <person name="Lapalu N."/>
            <person name="Simon A."/>
            <person name="Demenou B."/>
            <person name="Paumier D."/>
            <person name="Guillot M.-P."/>
            <person name="Gout L."/>
            <person name="Valade R."/>
        </authorList>
    </citation>
    <scope>NUCLEOTIDE SEQUENCE</scope>
    <source>
        <strain evidence="3">SE15195</strain>
    </source>
</reference>
<gene>
    <name evidence="3" type="ORF">Slin15195_G025950</name>
</gene>
<dbReference type="AlphaFoldDB" id="A0A9Q9EEY7"/>